<dbReference type="GO" id="GO:0016491">
    <property type="term" value="F:oxidoreductase activity"/>
    <property type="evidence" value="ECO:0007669"/>
    <property type="project" value="UniProtKB-KW"/>
</dbReference>
<comment type="caution">
    <text evidence="2">The sequence shown here is derived from an EMBL/GenBank/DDBJ whole genome shotgun (WGS) entry which is preliminary data.</text>
</comment>
<protein>
    <submittedName>
        <fullName evidence="2">Sarcosine oxidase subunit alpha</fullName>
    </submittedName>
</protein>
<gene>
    <name evidence="2" type="ORF">C7I36_08770</name>
</gene>
<dbReference type="EMBL" id="PXYH01000010">
    <property type="protein sequence ID" value="PSJ42749.1"/>
    <property type="molecule type" value="Genomic_DNA"/>
</dbReference>
<name>A0A2P7QXS4_9GAMM</name>
<organism evidence="2 3">
    <name type="scientific">Zobellella taiwanensis</name>
    <dbReference type="NCBI Taxonomy" id="347535"/>
    <lineage>
        <taxon>Bacteria</taxon>
        <taxon>Pseudomonadati</taxon>
        <taxon>Pseudomonadota</taxon>
        <taxon>Gammaproteobacteria</taxon>
        <taxon>Aeromonadales</taxon>
        <taxon>Aeromonadaceae</taxon>
        <taxon>Zobellella</taxon>
    </lineage>
</organism>
<dbReference type="OrthoDB" id="573392at2"/>
<dbReference type="RefSeq" id="WP_106453340.1">
    <property type="nucleotide sequence ID" value="NZ_PXYH01000010.1"/>
</dbReference>
<dbReference type="InterPro" id="IPR036010">
    <property type="entry name" value="2Fe-2S_ferredoxin-like_sf"/>
</dbReference>
<reference evidence="2 3" key="1">
    <citation type="submission" date="2018-03" db="EMBL/GenBank/DDBJ databases">
        <title>The draft genome of Zobellella taiwanensis JCM 13381.</title>
        <authorList>
            <person name="Liu L."/>
            <person name="Li L."/>
            <person name="Wang T."/>
            <person name="Zhang X."/>
            <person name="Liang L."/>
        </authorList>
    </citation>
    <scope>NUCLEOTIDE SEQUENCE [LARGE SCALE GENOMIC DNA]</scope>
    <source>
        <strain evidence="2 3">JCM 13381</strain>
    </source>
</reference>
<dbReference type="Proteomes" id="UP000242181">
    <property type="component" value="Unassembled WGS sequence"/>
</dbReference>
<dbReference type="GO" id="GO:0051536">
    <property type="term" value="F:iron-sulfur cluster binding"/>
    <property type="evidence" value="ECO:0007669"/>
    <property type="project" value="InterPro"/>
</dbReference>
<evidence type="ECO:0000313" key="2">
    <source>
        <dbReference type="EMBL" id="PSJ42749.1"/>
    </source>
</evidence>
<sequence length="110" mass="11608">MQTDSPFNRLDTAPAGSVIIEIDGQPFTVREGDSVAAALLAAGAIPSRTTPVSASPRAPYCMMGVCFECLVEVDGLPNVQGCMVQVTEGMKVHRQSGARELTEGNFHEAV</sequence>
<accession>A0A2P7QXS4</accession>
<dbReference type="SUPFAM" id="SSF54292">
    <property type="entry name" value="2Fe-2S ferredoxin-like"/>
    <property type="match status" value="1"/>
</dbReference>
<dbReference type="Pfam" id="PF13510">
    <property type="entry name" value="Fer2_4"/>
    <property type="match status" value="1"/>
</dbReference>
<dbReference type="Gene3D" id="3.10.20.440">
    <property type="entry name" value="2Fe-2S iron-sulphur cluster binding domain, sarcosine oxidase, alpha subunit, N-terminal domain"/>
    <property type="match status" value="1"/>
</dbReference>
<proteinExistence type="predicted"/>
<dbReference type="InterPro" id="IPR042204">
    <property type="entry name" value="2Fe-2S-bd_N"/>
</dbReference>
<evidence type="ECO:0000313" key="3">
    <source>
        <dbReference type="Proteomes" id="UP000242181"/>
    </source>
</evidence>
<dbReference type="AlphaFoldDB" id="A0A2P7QXS4"/>
<keyword evidence="1" id="KW-0560">Oxidoreductase</keyword>
<evidence type="ECO:0000256" key="1">
    <source>
        <dbReference type="ARBA" id="ARBA00023002"/>
    </source>
</evidence>
<keyword evidence="3" id="KW-1185">Reference proteome</keyword>